<gene>
    <name evidence="1" type="primary">PARPA_04395.1 scaffold 12915</name>
</gene>
<sequence>LLEINMDYINFIPPNDYYIVDDESEEQMEVVAYQYGDIEKVIDFDSPAEISKVDSTMEIDSLF</sequence>
<proteinExistence type="predicted"/>
<organism evidence="1 2">
    <name type="scientific">Parasitella parasitica</name>
    <dbReference type="NCBI Taxonomy" id="35722"/>
    <lineage>
        <taxon>Eukaryota</taxon>
        <taxon>Fungi</taxon>
        <taxon>Fungi incertae sedis</taxon>
        <taxon>Mucoromycota</taxon>
        <taxon>Mucoromycotina</taxon>
        <taxon>Mucoromycetes</taxon>
        <taxon>Mucorales</taxon>
        <taxon>Mucorineae</taxon>
        <taxon>Mucoraceae</taxon>
        <taxon>Parasitella</taxon>
    </lineage>
</organism>
<protein>
    <submittedName>
        <fullName evidence="1">Uncharacterized protein</fullName>
    </submittedName>
</protein>
<dbReference type="AlphaFoldDB" id="A0A0B7MZU1"/>
<evidence type="ECO:0000313" key="1">
    <source>
        <dbReference type="EMBL" id="CEP10667.1"/>
    </source>
</evidence>
<feature type="non-terminal residue" evidence="1">
    <location>
        <position position="1"/>
    </location>
</feature>
<reference evidence="1 2" key="1">
    <citation type="submission" date="2014-09" db="EMBL/GenBank/DDBJ databases">
        <authorList>
            <person name="Ellenberger Sabrina"/>
        </authorList>
    </citation>
    <scope>NUCLEOTIDE SEQUENCE [LARGE SCALE GENOMIC DNA]</scope>
    <source>
        <strain evidence="1 2">CBS 412.66</strain>
    </source>
</reference>
<dbReference type="OrthoDB" id="2268731at2759"/>
<keyword evidence="2" id="KW-1185">Reference proteome</keyword>
<dbReference type="Proteomes" id="UP000054107">
    <property type="component" value="Unassembled WGS sequence"/>
</dbReference>
<name>A0A0B7MZU1_9FUNG</name>
<dbReference type="EMBL" id="LN724646">
    <property type="protein sequence ID" value="CEP10667.1"/>
    <property type="molecule type" value="Genomic_DNA"/>
</dbReference>
<evidence type="ECO:0000313" key="2">
    <source>
        <dbReference type="Proteomes" id="UP000054107"/>
    </source>
</evidence>
<accession>A0A0B7MZU1</accession>